<feature type="compositionally biased region" description="Polar residues" evidence="1">
    <location>
        <begin position="1"/>
        <end position="12"/>
    </location>
</feature>
<keyword evidence="4" id="KW-1185">Reference proteome</keyword>
<feature type="compositionally biased region" description="Pro residues" evidence="1">
    <location>
        <begin position="97"/>
        <end position="108"/>
    </location>
</feature>
<comment type="caution">
    <text evidence="3">The sequence shown here is derived from an EMBL/GenBank/DDBJ whole genome shotgun (WGS) entry which is preliminary data.</text>
</comment>
<feature type="region of interest" description="Disordered" evidence="1">
    <location>
        <begin position="59"/>
        <end position="129"/>
    </location>
</feature>
<dbReference type="Proteomes" id="UP000823388">
    <property type="component" value="Chromosome 5K"/>
</dbReference>
<accession>A0A8T0SB54</accession>
<keyword evidence="2" id="KW-0812">Transmembrane</keyword>
<protein>
    <submittedName>
        <fullName evidence="3">Uncharacterized protein</fullName>
    </submittedName>
</protein>
<evidence type="ECO:0000256" key="2">
    <source>
        <dbReference type="SAM" id="Phobius"/>
    </source>
</evidence>
<feature type="region of interest" description="Disordered" evidence="1">
    <location>
        <begin position="1"/>
        <end position="26"/>
    </location>
</feature>
<evidence type="ECO:0000313" key="4">
    <source>
        <dbReference type="Proteomes" id="UP000823388"/>
    </source>
</evidence>
<sequence length="160" mass="17006">MDAIHFSSQHSALSGGRRRRRPDHARRMRIRSRAAATVSAMTLTPVTGCAVGRFLWAANGPRQQPHGPRRRSLVSAVGCAAPPPRNSATAPTLPARSPKPPPPSPPKSPLVLAGPANRPPVSPDTPLQIHRCTGAPAQLPLHRCSAASPARRRTPAFPSF</sequence>
<feature type="transmembrane region" description="Helical" evidence="2">
    <location>
        <begin position="34"/>
        <end position="56"/>
    </location>
</feature>
<organism evidence="3 4">
    <name type="scientific">Panicum virgatum</name>
    <name type="common">Blackwell switchgrass</name>
    <dbReference type="NCBI Taxonomy" id="38727"/>
    <lineage>
        <taxon>Eukaryota</taxon>
        <taxon>Viridiplantae</taxon>
        <taxon>Streptophyta</taxon>
        <taxon>Embryophyta</taxon>
        <taxon>Tracheophyta</taxon>
        <taxon>Spermatophyta</taxon>
        <taxon>Magnoliopsida</taxon>
        <taxon>Liliopsida</taxon>
        <taxon>Poales</taxon>
        <taxon>Poaceae</taxon>
        <taxon>PACMAD clade</taxon>
        <taxon>Panicoideae</taxon>
        <taxon>Panicodae</taxon>
        <taxon>Paniceae</taxon>
        <taxon>Panicinae</taxon>
        <taxon>Panicum</taxon>
        <taxon>Panicum sect. Hiantes</taxon>
    </lineage>
</organism>
<dbReference type="EMBL" id="CM029045">
    <property type="protein sequence ID" value="KAG2594724.1"/>
    <property type="molecule type" value="Genomic_DNA"/>
</dbReference>
<gene>
    <name evidence="3" type="ORF">PVAP13_5KG008312</name>
</gene>
<proteinExistence type="predicted"/>
<evidence type="ECO:0000313" key="3">
    <source>
        <dbReference type="EMBL" id="KAG2594724.1"/>
    </source>
</evidence>
<dbReference type="AlphaFoldDB" id="A0A8T0SB54"/>
<keyword evidence="2" id="KW-0472">Membrane</keyword>
<reference evidence="3" key="1">
    <citation type="submission" date="2020-05" db="EMBL/GenBank/DDBJ databases">
        <title>WGS assembly of Panicum virgatum.</title>
        <authorList>
            <person name="Lovell J.T."/>
            <person name="Jenkins J."/>
            <person name="Shu S."/>
            <person name="Juenger T.E."/>
            <person name="Schmutz J."/>
        </authorList>
    </citation>
    <scope>NUCLEOTIDE SEQUENCE</scope>
    <source>
        <strain evidence="3">AP13</strain>
    </source>
</reference>
<keyword evidence="2" id="KW-1133">Transmembrane helix</keyword>
<feature type="compositionally biased region" description="Basic residues" evidence="1">
    <location>
        <begin position="16"/>
        <end position="26"/>
    </location>
</feature>
<evidence type="ECO:0000256" key="1">
    <source>
        <dbReference type="SAM" id="MobiDB-lite"/>
    </source>
</evidence>
<name>A0A8T0SB54_PANVG</name>